<keyword evidence="1" id="KW-0862">Zinc</keyword>
<dbReference type="OrthoDB" id="6776032at2759"/>
<sequence length="237" mass="27218">MEDRLTLLRKCEDRKWKENEKFNVYYIDKVLLANKLGPAEVDTIAYITDVMDNPKLQVQAKMKEFKTLSHLLSVINQISNYEGIRKSNNRNGNKALPKSLRCFNCYGVGHIASSCPKPRRQRGSCFSCSSNDHRVNNCPQKSAQSLRGNSSNPFERVNQYRCQENPRTTVMQIKIGKQSTELINKDLCNRDLLYDQHSSNYQPSLVIPQPVAVDSIRTKNANLSIQEQQEEAEDNEF</sequence>
<dbReference type="InterPro" id="IPR051714">
    <property type="entry name" value="Znf_CCHC_NABP"/>
</dbReference>
<dbReference type="Pfam" id="PF00098">
    <property type="entry name" value="zf-CCHC"/>
    <property type="match status" value="1"/>
</dbReference>
<dbReference type="InterPro" id="IPR001878">
    <property type="entry name" value="Znf_CCHC"/>
</dbReference>
<dbReference type="SUPFAM" id="SSF57756">
    <property type="entry name" value="Retrovirus zinc finger-like domains"/>
    <property type="match status" value="1"/>
</dbReference>
<name>A0A8K0CTU0_IGNLU</name>
<dbReference type="PROSITE" id="PS50158">
    <property type="entry name" value="ZF_CCHC"/>
    <property type="match status" value="1"/>
</dbReference>
<comment type="caution">
    <text evidence="3">The sequence shown here is derived from an EMBL/GenBank/DDBJ whole genome shotgun (WGS) entry which is preliminary data.</text>
</comment>
<dbReference type="SMART" id="SM00343">
    <property type="entry name" value="ZnF_C2HC"/>
    <property type="match status" value="2"/>
</dbReference>
<organism evidence="3 4">
    <name type="scientific">Ignelater luminosus</name>
    <name type="common">Cucubano</name>
    <name type="synonym">Pyrophorus luminosus</name>
    <dbReference type="NCBI Taxonomy" id="2038154"/>
    <lineage>
        <taxon>Eukaryota</taxon>
        <taxon>Metazoa</taxon>
        <taxon>Ecdysozoa</taxon>
        <taxon>Arthropoda</taxon>
        <taxon>Hexapoda</taxon>
        <taxon>Insecta</taxon>
        <taxon>Pterygota</taxon>
        <taxon>Neoptera</taxon>
        <taxon>Endopterygota</taxon>
        <taxon>Coleoptera</taxon>
        <taxon>Polyphaga</taxon>
        <taxon>Elateriformia</taxon>
        <taxon>Elateroidea</taxon>
        <taxon>Elateridae</taxon>
        <taxon>Agrypninae</taxon>
        <taxon>Pyrophorini</taxon>
        <taxon>Ignelater</taxon>
    </lineage>
</organism>
<reference evidence="3" key="1">
    <citation type="submission" date="2019-08" db="EMBL/GenBank/DDBJ databases">
        <title>The genome of the North American firefly Photinus pyralis.</title>
        <authorList>
            <consortium name="Photinus pyralis genome working group"/>
            <person name="Fallon T.R."/>
            <person name="Sander Lower S.E."/>
            <person name="Weng J.-K."/>
        </authorList>
    </citation>
    <scope>NUCLEOTIDE SEQUENCE</scope>
    <source>
        <strain evidence="3">TRF0915ILg1</strain>
        <tissue evidence="3">Whole body</tissue>
    </source>
</reference>
<dbReference type="PANTHER" id="PTHR23002">
    <property type="entry name" value="ZINC FINGER CCHC DOMAIN CONTAINING PROTEIN"/>
    <property type="match status" value="1"/>
</dbReference>
<dbReference type="Proteomes" id="UP000801492">
    <property type="component" value="Unassembled WGS sequence"/>
</dbReference>
<gene>
    <name evidence="3" type="ORF">ILUMI_16708</name>
</gene>
<dbReference type="GO" id="GO:0003676">
    <property type="term" value="F:nucleic acid binding"/>
    <property type="evidence" value="ECO:0007669"/>
    <property type="project" value="InterPro"/>
</dbReference>
<keyword evidence="4" id="KW-1185">Reference proteome</keyword>
<protein>
    <recommendedName>
        <fullName evidence="2">CCHC-type domain-containing protein</fullName>
    </recommendedName>
</protein>
<dbReference type="InterPro" id="IPR036875">
    <property type="entry name" value="Znf_CCHC_sf"/>
</dbReference>
<feature type="domain" description="CCHC-type" evidence="2">
    <location>
        <begin position="101"/>
        <end position="117"/>
    </location>
</feature>
<evidence type="ECO:0000256" key="1">
    <source>
        <dbReference type="PROSITE-ProRule" id="PRU00047"/>
    </source>
</evidence>
<keyword evidence="1" id="KW-0479">Metal-binding</keyword>
<accession>A0A8K0CTU0</accession>
<evidence type="ECO:0000313" key="4">
    <source>
        <dbReference type="Proteomes" id="UP000801492"/>
    </source>
</evidence>
<dbReference type="GO" id="GO:0008270">
    <property type="term" value="F:zinc ion binding"/>
    <property type="evidence" value="ECO:0007669"/>
    <property type="project" value="UniProtKB-KW"/>
</dbReference>
<dbReference type="EMBL" id="VTPC01066480">
    <property type="protein sequence ID" value="KAF2889465.1"/>
    <property type="molecule type" value="Genomic_DNA"/>
</dbReference>
<evidence type="ECO:0000313" key="3">
    <source>
        <dbReference type="EMBL" id="KAF2889465.1"/>
    </source>
</evidence>
<dbReference type="AlphaFoldDB" id="A0A8K0CTU0"/>
<evidence type="ECO:0000259" key="2">
    <source>
        <dbReference type="PROSITE" id="PS50158"/>
    </source>
</evidence>
<proteinExistence type="predicted"/>
<dbReference type="Gene3D" id="4.10.60.10">
    <property type="entry name" value="Zinc finger, CCHC-type"/>
    <property type="match status" value="1"/>
</dbReference>
<keyword evidence="1" id="KW-0863">Zinc-finger</keyword>